<comment type="caution">
    <text evidence="1">The sequence shown here is derived from an EMBL/GenBank/DDBJ whole genome shotgun (WGS) entry which is preliminary data.</text>
</comment>
<reference evidence="2" key="1">
    <citation type="journal article" date="2019" name="Int. J. Syst. Evol. Microbiol.">
        <title>The Global Catalogue of Microorganisms (GCM) 10K type strain sequencing project: providing services to taxonomists for standard genome sequencing and annotation.</title>
        <authorList>
            <consortium name="The Broad Institute Genomics Platform"/>
            <consortium name="The Broad Institute Genome Sequencing Center for Infectious Disease"/>
            <person name="Wu L."/>
            <person name="Ma J."/>
        </authorList>
    </citation>
    <scope>NUCLEOTIDE SEQUENCE [LARGE SCALE GENOMIC DNA]</scope>
    <source>
        <strain evidence="2">CECT 7184</strain>
    </source>
</reference>
<gene>
    <name evidence="1" type="ORF">QW060_16485</name>
</gene>
<keyword evidence="2" id="KW-1185">Reference proteome</keyword>
<sequence length="135" mass="15793">MRKDIEIPVAENVYMAAIKEWNEDFQEDCWYAYLINDTNELLEMPIVVSRAYGIINGEQRKTGTFRHSFKETEAKSFLKIELLENNVLALNNEFAVTYFIGNKLYDKTFVFKAKSINDLAMRDIPVMQQRGILIK</sequence>
<accession>A0ABT8CX67</accession>
<organism evidence="1 2">
    <name type="scientific">Paenimyroides ceti</name>
    <dbReference type="NCBI Taxonomy" id="395087"/>
    <lineage>
        <taxon>Bacteria</taxon>
        <taxon>Pseudomonadati</taxon>
        <taxon>Bacteroidota</taxon>
        <taxon>Flavobacteriia</taxon>
        <taxon>Flavobacteriales</taxon>
        <taxon>Flavobacteriaceae</taxon>
        <taxon>Paenimyroides</taxon>
    </lineage>
</organism>
<proteinExistence type="predicted"/>
<dbReference type="Proteomes" id="UP001242368">
    <property type="component" value="Unassembled WGS sequence"/>
</dbReference>
<evidence type="ECO:0008006" key="3">
    <source>
        <dbReference type="Google" id="ProtNLM"/>
    </source>
</evidence>
<evidence type="ECO:0000313" key="1">
    <source>
        <dbReference type="EMBL" id="MDN3708701.1"/>
    </source>
</evidence>
<evidence type="ECO:0000313" key="2">
    <source>
        <dbReference type="Proteomes" id="UP001242368"/>
    </source>
</evidence>
<dbReference type="RefSeq" id="WP_290364554.1">
    <property type="nucleotide sequence ID" value="NZ_JAUFQU010000001.1"/>
</dbReference>
<name>A0ABT8CX67_9FLAO</name>
<dbReference type="EMBL" id="JAUFQU010000001">
    <property type="protein sequence ID" value="MDN3708701.1"/>
    <property type="molecule type" value="Genomic_DNA"/>
</dbReference>
<protein>
    <recommendedName>
        <fullName evidence="3">Phenylalanyl-tRNA synthetase subunit alpha</fullName>
    </recommendedName>
</protein>